<feature type="region of interest" description="Disordered" evidence="7">
    <location>
        <begin position="454"/>
        <end position="473"/>
    </location>
</feature>
<dbReference type="InterPro" id="IPR052035">
    <property type="entry name" value="ZnF_BED_domain_contain"/>
</dbReference>
<proteinExistence type="predicted"/>
<dbReference type="InterPro" id="IPR025525">
    <property type="entry name" value="hAT-like_transposase_RNase-H"/>
</dbReference>
<keyword evidence="5" id="KW-0238">DNA-binding</keyword>
<dbReference type="PANTHER" id="PTHR46481">
    <property type="entry name" value="ZINC FINGER BED DOMAIN-CONTAINING PROTEIN 4"/>
    <property type="match status" value="1"/>
</dbReference>
<dbReference type="PANTHER" id="PTHR46481:SF10">
    <property type="entry name" value="ZINC FINGER BED DOMAIN-CONTAINING PROTEIN 39"/>
    <property type="match status" value="1"/>
</dbReference>
<reference evidence="10" key="1">
    <citation type="journal article" date="2022" name="Int. J. Mol. Sci.">
        <title>Draft Genome of Tanacetum Coccineum: Genomic Comparison of Closely Related Tanacetum-Family Plants.</title>
        <authorList>
            <person name="Yamashiro T."/>
            <person name="Shiraishi A."/>
            <person name="Nakayama K."/>
            <person name="Satake H."/>
        </authorList>
    </citation>
    <scope>NUCLEOTIDE SEQUENCE</scope>
</reference>
<feature type="compositionally biased region" description="Basic and acidic residues" evidence="7">
    <location>
        <begin position="250"/>
        <end position="265"/>
    </location>
</feature>
<dbReference type="EMBL" id="BQNB010012189">
    <property type="protein sequence ID" value="GJT00350.1"/>
    <property type="molecule type" value="Genomic_DNA"/>
</dbReference>
<comment type="subcellular location">
    <subcellularLocation>
        <location evidence="1">Nucleus</location>
    </subcellularLocation>
</comment>
<evidence type="ECO:0000256" key="5">
    <source>
        <dbReference type="ARBA" id="ARBA00023125"/>
    </source>
</evidence>
<evidence type="ECO:0000256" key="3">
    <source>
        <dbReference type="ARBA" id="ARBA00022771"/>
    </source>
</evidence>
<keyword evidence="4" id="KW-0862">Zinc</keyword>
<feature type="region of interest" description="Disordered" evidence="7">
    <location>
        <begin position="244"/>
        <end position="287"/>
    </location>
</feature>
<feature type="compositionally biased region" description="Basic residues" evidence="7">
    <location>
        <begin position="454"/>
        <end position="469"/>
    </location>
</feature>
<keyword evidence="6" id="KW-0539">Nucleus</keyword>
<dbReference type="Proteomes" id="UP001151760">
    <property type="component" value="Unassembled WGS sequence"/>
</dbReference>
<evidence type="ECO:0000256" key="2">
    <source>
        <dbReference type="ARBA" id="ARBA00022723"/>
    </source>
</evidence>
<evidence type="ECO:0000313" key="11">
    <source>
        <dbReference type="Proteomes" id="UP001151760"/>
    </source>
</evidence>
<evidence type="ECO:0000256" key="4">
    <source>
        <dbReference type="ARBA" id="ARBA00022833"/>
    </source>
</evidence>
<evidence type="ECO:0000256" key="7">
    <source>
        <dbReference type="SAM" id="MobiDB-lite"/>
    </source>
</evidence>
<reference evidence="10" key="2">
    <citation type="submission" date="2022-01" db="EMBL/GenBank/DDBJ databases">
        <authorList>
            <person name="Yamashiro T."/>
            <person name="Shiraishi A."/>
            <person name="Satake H."/>
            <person name="Nakayama K."/>
        </authorList>
    </citation>
    <scope>NUCLEOTIDE SEQUENCE</scope>
</reference>
<dbReference type="InterPro" id="IPR008906">
    <property type="entry name" value="HATC_C_dom"/>
</dbReference>
<keyword evidence="11" id="KW-1185">Reference proteome</keyword>
<feature type="compositionally biased region" description="Basic and acidic residues" evidence="7">
    <location>
        <begin position="81"/>
        <end position="95"/>
    </location>
</feature>
<dbReference type="Pfam" id="PF05699">
    <property type="entry name" value="Dimer_Tnp_hAT"/>
    <property type="match status" value="1"/>
</dbReference>
<dbReference type="Pfam" id="PF14372">
    <property type="entry name" value="hAT-like_RNase-H"/>
    <property type="match status" value="1"/>
</dbReference>
<evidence type="ECO:0000256" key="1">
    <source>
        <dbReference type="ARBA" id="ARBA00004123"/>
    </source>
</evidence>
<dbReference type="InterPro" id="IPR012337">
    <property type="entry name" value="RNaseH-like_sf"/>
</dbReference>
<evidence type="ECO:0000313" key="10">
    <source>
        <dbReference type="EMBL" id="GJT00350.1"/>
    </source>
</evidence>
<accession>A0ABQ5ACG7</accession>
<keyword evidence="2" id="KW-0479">Metal-binding</keyword>
<dbReference type="SUPFAM" id="SSF53098">
    <property type="entry name" value="Ribonuclease H-like"/>
    <property type="match status" value="1"/>
</dbReference>
<organism evidence="10 11">
    <name type="scientific">Tanacetum coccineum</name>
    <dbReference type="NCBI Taxonomy" id="301880"/>
    <lineage>
        <taxon>Eukaryota</taxon>
        <taxon>Viridiplantae</taxon>
        <taxon>Streptophyta</taxon>
        <taxon>Embryophyta</taxon>
        <taxon>Tracheophyta</taxon>
        <taxon>Spermatophyta</taxon>
        <taxon>Magnoliopsida</taxon>
        <taxon>eudicotyledons</taxon>
        <taxon>Gunneridae</taxon>
        <taxon>Pentapetalae</taxon>
        <taxon>asterids</taxon>
        <taxon>campanulids</taxon>
        <taxon>Asterales</taxon>
        <taxon>Asteraceae</taxon>
        <taxon>Asteroideae</taxon>
        <taxon>Anthemideae</taxon>
        <taxon>Anthemidinae</taxon>
        <taxon>Tanacetum</taxon>
    </lineage>
</organism>
<keyword evidence="3" id="KW-0863">Zinc-finger</keyword>
<comment type="caution">
    <text evidence="10">The sequence shown here is derived from an EMBL/GenBank/DDBJ whole genome shotgun (WGS) entry which is preliminary data.</text>
</comment>
<gene>
    <name evidence="10" type="ORF">Tco_0821519</name>
</gene>
<sequence length="1000" mass="112691">MKHFISMSVKEIDIFQLGIISQAGLKLLVRSSLVSVPLHKLKSPTTLVPVASPVPGVLSPVCADLLPPPKRIRDSNSMTDLEVRSEDRHKPHVPRETSLGVDVEDSYEPYTEPKIDPNVQAGIDECIAFSNALRVRGTKVRVVVETMAEEEVETGARGTFEVEIGLRVRPVVYDDVREPVREDVPDHVTADEAVKGTYETLGNLVHRIVEVDLEVTTMMERMSALEQYNTRLRGMLRVREHTMLPETEDEMKGEQGNENVNKNENENGNMNGNRNGNGNGNPNQNNGGQCVDMVEFHKQTVRADVAYAMTWSALMKLMTERFQELVFLCTKMVPDEVDRVEKLIGGLPKNIHGNVIVAEPTRLQDAICIANNLMDQKLKGYAARNAENKRRFNNNPRIMESIKKEAYLMKVQLNGANKYQVSGLLGDQCVVDVGGTTPRNMEFDMSSYTFAPKHHVQVGRPRKKRKRSKHENEPFVKVGKLSRKGRTITCQSCGNIGHNKATCKGQGPNNVKASGSASRQAQQTELVGGQDGSGASAVIGLSVAGGQGVFHFPVHQAFILFSNHSTTKFKAFLFILLEKLLLMSTTRDPIVLDDSTSNPSMRQDDPMIDDKNGSNEEFQTSKRKKAIDNGHPKSYGSNISSSEPALEAAIVNGKYDHMRMRESIAHWILMHEHSFSIVEEAGFDFMMKVGIPQWPGLSHASKSDCIRKIGYMVVTSHFLDNKWKLNKWLLNFVHIPPPHRGIDISDALYKCFQEWDIENKIYSSSMDNASSNDNAIKNLRRILETRWNSTYEMLSSAYKFKEIFPKYQERDTDYESCPLKDDWAKVEQICGILEVFSNKDDEKEFIREMVKKMKEKFDKYWAEVDLLMAIVAVLDPWVKKWSLKFCFPKIYNPTDCKALVEMVEKTLKIYTPKSKTSMGYGFEEVQNFVRQNETAPMQKTDLDSNESKYRILCKLARDILAIPITTVASEATFSAGSRVIDQYRASLGVETVQALLCGGN</sequence>
<feature type="region of interest" description="Disordered" evidence="7">
    <location>
        <begin position="591"/>
        <end position="640"/>
    </location>
</feature>
<evidence type="ECO:0000259" key="9">
    <source>
        <dbReference type="Pfam" id="PF14372"/>
    </source>
</evidence>
<feature type="compositionally biased region" description="Low complexity" evidence="7">
    <location>
        <begin position="266"/>
        <end position="287"/>
    </location>
</feature>
<evidence type="ECO:0000259" key="8">
    <source>
        <dbReference type="Pfam" id="PF05699"/>
    </source>
</evidence>
<feature type="compositionally biased region" description="Basic and acidic residues" evidence="7">
    <location>
        <begin position="602"/>
        <end position="614"/>
    </location>
</feature>
<evidence type="ECO:0000256" key="6">
    <source>
        <dbReference type="ARBA" id="ARBA00023242"/>
    </source>
</evidence>
<feature type="domain" description="HAT C-terminal dimerisation" evidence="8">
    <location>
        <begin position="944"/>
        <end position="997"/>
    </location>
</feature>
<name>A0ABQ5ACG7_9ASTR</name>
<feature type="domain" description="hAT-like transposase RNase-H fold" evidence="9">
    <location>
        <begin position="837"/>
        <end position="908"/>
    </location>
</feature>
<protein>
    <submittedName>
        <fullName evidence="10">Zinc finger BED domain-containing protein RICESLEEPER 2-like protein</fullName>
    </submittedName>
</protein>
<feature type="region of interest" description="Disordered" evidence="7">
    <location>
        <begin position="72"/>
        <end position="99"/>
    </location>
</feature>